<comment type="caution">
    <text evidence="1">The sequence shown here is derived from an EMBL/GenBank/DDBJ whole genome shotgun (WGS) entry which is preliminary data.</text>
</comment>
<evidence type="ECO:0000313" key="1">
    <source>
        <dbReference type="EMBL" id="GLH70235.1"/>
    </source>
</evidence>
<name>A0ABQ5Q7Z7_9BACT</name>
<dbReference type="RefSeq" id="WP_285724764.1">
    <property type="nucleotide sequence ID" value="NZ_BSDD01000003.1"/>
</dbReference>
<protein>
    <submittedName>
        <fullName evidence="1">Uncharacterized protein</fullName>
    </submittedName>
</protein>
<proteinExistence type="predicted"/>
<evidence type="ECO:0000313" key="2">
    <source>
        <dbReference type="Proteomes" id="UP001165089"/>
    </source>
</evidence>
<accession>A0ABQ5Q7Z7</accession>
<reference evidence="1 2" key="1">
    <citation type="journal article" date="2023" name="Antonie Van Leeuwenhoek">
        <title>Mesoterricola silvestris gen. nov., sp. nov., Mesoterricola sediminis sp. nov., Geothrix oryzae sp. nov., Geothrix edaphica sp. nov., Geothrix rubra sp. nov., and Geothrix limicola sp. nov., six novel members of Acidobacteriota isolated from soils.</title>
        <authorList>
            <person name="Itoh H."/>
            <person name="Sugisawa Y."/>
            <person name="Mise K."/>
            <person name="Xu Z."/>
            <person name="Kuniyasu M."/>
            <person name="Ushijima N."/>
            <person name="Kawano K."/>
            <person name="Kobayashi E."/>
            <person name="Shiratori Y."/>
            <person name="Masuda Y."/>
            <person name="Senoo K."/>
        </authorList>
    </citation>
    <scope>NUCLEOTIDE SEQUENCE [LARGE SCALE GENOMIC DNA]</scope>
    <source>
        <strain evidence="1 2">Red803</strain>
    </source>
</reference>
<dbReference type="EMBL" id="BSDD01000003">
    <property type="protein sequence ID" value="GLH70235.1"/>
    <property type="molecule type" value="Genomic_DNA"/>
</dbReference>
<sequence length="320" mass="34830">MVLDAWILGAPLKVQRREDHPYQETDLATLGRHELVLSRVRSPLGEPGCQLFLDGRAIYAPGDPAPGRPWFDLCRELGYEPSRHWDWDPALILFQQVVPALAAGWHEPPIPLDDQGVPEGVVCLATLRQAFAAAVAGLRQRNGGPVAGKVAETFEWLPLRAVVFHDEAQLPLDFEGLGGPCGRTSLWLGIHRDRAVVLGGEVLPERQGRHWLPGLPGGDGPVGPEAFLAAAGLDPVPPKGFEAAFRHALDHLCGSLEGLLDAYRRTYPVGIPWQHDAWDRLRGRTIVDVRAGQPTVLVLDDGTELALENAPQVSREPGGI</sequence>
<organism evidence="1 2">
    <name type="scientific">Geothrix rubra</name>
    <dbReference type="NCBI Taxonomy" id="2927977"/>
    <lineage>
        <taxon>Bacteria</taxon>
        <taxon>Pseudomonadati</taxon>
        <taxon>Acidobacteriota</taxon>
        <taxon>Holophagae</taxon>
        <taxon>Holophagales</taxon>
        <taxon>Holophagaceae</taxon>
        <taxon>Geothrix</taxon>
    </lineage>
</organism>
<gene>
    <name evidence="1" type="ORF">GETHPA_17680</name>
</gene>
<keyword evidence="2" id="KW-1185">Reference proteome</keyword>
<dbReference type="Proteomes" id="UP001165089">
    <property type="component" value="Unassembled WGS sequence"/>
</dbReference>